<evidence type="ECO:0000256" key="4">
    <source>
        <dbReference type="SAM" id="MobiDB-lite"/>
    </source>
</evidence>
<dbReference type="GO" id="GO:0005506">
    <property type="term" value="F:iron ion binding"/>
    <property type="evidence" value="ECO:0007669"/>
    <property type="project" value="TreeGrafter"/>
</dbReference>
<dbReference type="GO" id="GO:0070025">
    <property type="term" value="F:carbon monoxide binding"/>
    <property type="evidence" value="ECO:0007669"/>
    <property type="project" value="TreeGrafter"/>
</dbReference>
<feature type="region of interest" description="Disordered" evidence="4">
    <location>
        <begin position="1"/>
        <end position="23"/>
    </location>
</feature>
<dbReference type="InterPro" id="IPR042243">
    <property type="entry name" value="HypD_1"/>
</dbReference>
<dbReference type="AlphaFoldDB" id="A0A9R1D5V1"/>
<keyword evidence="3" id="KW-0408">Iron</keyword>
<proteinExistence type="inferred from homology"/>
<comment type="similarity">
    <text evidence="1">Belongs to the HypD family.</text>
</comment>
<dbReference type="Proteomes" id="UP001139494">
    <property type="component" value="Unassembled WGS sequence"/>
</dbReference>
<comment type="caution">
    <text evidence="5">The sequence shown here is derived from an EMBL/GenBank/DDBJ whole genome shotgun (WGS) entry which is preliminary data.</text>
</comment>
<dbReference type="RefSeq" id="WP_256030805.1">
    <property type="nucleotide sequence ID" value="NZ_JAHLKM010000034.1"/>
</dbReference>
<evidence type="ECO:0000313" key="6">
    <source>
        <dbReference type="Proteomes" id="UP001139494"/>
    </source>
</evidence>
<evidence type="ECO:0000256" key="3">
    <source>
        <dbReference type="ARBA" id="ARBA00023004"/>
    </source>
</evidence>
<dbReference type="InterPro" id="IPR002780">
    <property type="entry name" value="Hyd_form_HypD"/>
</dbReference>
<keyword evidence="2" id="KW-0479">Metal-binding</keyword>
<dbReference type="Gene3D" id="6.10.20.100">
    <property type="match status" value="1"/>
</dbReference>
<dbReference type="PANTHER" id="PTHR30149:SF0">
    <property type="entry name" value="HYDROGENASE MATURATION FACTOR HYPD"/>
    <property type="match status" value="1"/>
</dbReference>
<dbReference type="NCBIfam" id="TIGR00075">
    <property type="entry name" value="hypD"/>
    <property type="match status" value="1"/>
</dbReference>
<dbReference type="GO" id="GO:0051604">
    <property type="term" value="P:protein maturation"/>
    <property type="evidence" value="ECO:0007669"/>
    <property type="project" value="TreeGrafter"/>
</dbReference>
<gene>
    <name evidence="5" type="primary">hypD</name>
    <name evidence="5" type="ORF">KM295_14805</name>
</gene>
<dbReference type="PANTHER" id="PTHR30149">
    <property type="entry name" value="HYDROGENASE PROTEIN ASSEMBLY PROTEIN HYPD"/>
    <property type="match status" value="1"/>
</dbReference>
<reference evidence="5" key="1">
    <citation type="journal article" date="2023" name="Front. Microbiol.">
        <title>Genomic-based phylogenetic and metabolic analyses of the genus Natronomonas, and description of Natronomonas aquatica sp. nov.</title>
        <authorList>
            <person name="Garcia-Roldan A."/>
            <person name="Duran-Viseras A."/>
            <person name="de la Haba R.R."/>
            <person name="Corral P."/>
            <person name="Sanchez-Porro C."/>
            <person name="Ventosa A."/>
        </authorList>
    </citation>
    <scope>NUCLEOTIDE SEQUENCE</scope>
    <source>
        <strain evidence="5">F2-12</strain>
    </source>
</reference>
<accession>A0A9R1D5V1</accession>
<dbReference type="EMBL" id="JAHLKM010000034">
    <property type="protein sequence ID" value="MCQ4334724.1"/>
    <property type="molecule type" value="Genomic_DNA"/>
</dbReference>
<evidence type="ECO:0000256" key="1">
    <source>
        <dbReference type="ARBA" id="ARBA00007888"/>
    </source>
</evidence>
<dbReference type="InterPro" id="IPR042244">
    <property type="entry name" value="HypD_2_sf"/>
</dbReference>
<evidence type="ECO:0000256" key="2">
    <source>
        <dbReference type="ARBA" id="ARBA00022723"/>
    </source>
</evidence>
<evidence type="ECO:0000313" key="5">
    <source>
        <dbReference type="EMBL" id="MCQ4334724.1"/>
    </source>
</evidence>
<dbReference type="Gene3D" id="3.40.50.11750">
    <property type="entry name" value="HypD, alpha/beta domain 1"/>
    <property type="match status" value="2"/>
</dbReference>
<sequence length="386" mass="41066">MSDTPPAGPTGQIPGGDGDNALEFRDPEKAEAIADRLAELADNVSDPPATIMHVCGSHEQSIAKFGLRSMLPDSVRLIMGPGCPVCITNMPEVDEAVALAEAGVTVATYGDMLKVPGTTKSLDDARAEGADVRVVYSAADAAEIAEEEDGEVVFFATGFETTAAPTASVILNNPPENFSVLSSHKYVPPAMEIVAEMPDTDIQGYLAAGNAAIITGSGIFEGIVDEHDLPVVVGGFEPLDILAGITKLVEMIGNDEAAVENAYPRCVTEEGNQQAQQQLWEVFETEDGEWRGIADIPDANLVLRDEYAEWDARARFDIETAHLRDESAARLADDCICGDIMSGKAEPTDCEMFGEECTPDDPVGACMVSSEGTCKIWHEYGGHPDI</sequence>
<organism evidence="5 6">
    <name type="scientific">Natronomonas aquatica</name>
    <dbReference type="NCBI Taxonomy" id="2841590"/>
    <lineage>
        <taxon>Archaea</taxon>
        <taxon>Methanobacteriati</taxon>
        <taxon>Methanobacteriota</taxon>
        <taxon>Stenosarchaea group</taxon>
        <taxon>Halobacteria</taxon>
        <taxon>Halobacteriales</taxon>
        <taxon>Natronomonadaceae</taxon>
        <taxon>Natronomonas</taxon>
    </lineage>
</organism>
<dbReference type="Pfam" id="PF01924">
    <property type="entry name" value="HypD"/>
    <property type="match status" value="1"/>
</dbReference>
<dbReference type="GO" id="GO:0051539">
    <property type="term" value="F:4 iron, 4 sulfur cluster binding"/>
    <property type="evidence" value="ECO:0007669"/>
    <property type="project" value="TreeGrafter"/>
</dbReference>
<keyword evidence="6" id="KW-1185">Reference proteome</keyword>
<dbReference type="PIRSF" id="PIRSF005622">
    <property type="entry name" value="Hydrgn_mat_hypD"/>
    <property type="match status" value="1"/>
</dbReference>
<name>A0A9R1D5V1_9EURY</name>
<protein>
    <submittedName>
        <fullName evidence="5">Hydrogenase formation protein HypD</fullName>
    </submittedName>
</protein>